<dbReference type="AlphaFoldDB" id="A0A2K3JUC4"/>
<gene>
    <name evidence="2" type="ORF">L195_g058774</name>
</gene>
<proteinExistence type="predicted"/>
<accession>A0A2K3JUC4</accession>
<reference evidence="2 3" key="1">
    <citation type="journal article" date="2014" name="Am. J. Bot.">
        <title>Genome assembly and annotation for red clover (Trifolium pratense; Fabaceae).</title>
        <authorList>
            <person name="Istvanek J."/>
            <person name="Jaros M."/>
            <person name="Krenek A."/>
            <person name="Repkova J."/>
        </authorList>
    </citation>
    <scope>NUCLEOTIDE SEQUENCE [LARGE SCALE GENOMIC DNA]</scope>
    <source>
        <strain evidence="3">cv. Tatra</strain>
        <tissue evidence="2">Young leaves</tissue>
    </source>
</reference>
<protein>
    <submittedName>
        <fullName evidence="2">Uncharacterized protein</fullName>
    </submittedName>
</protein>
<name>A0A2K3JUC4_TRIPR</name>
<comment type="caution">
    <text evidence="2">The sequence shown here is derived from an EMBL/GenBank/DDBJ whole genome shotgun (WGS) entry which is preliminary data.</text>
</comment>
<dbReference type="EMBL" id="ASHM01124234">
    <property type="protein sequence ID" value="PNX57598.1"/>
    <property type="molecule type" value="Genomic_DNA"/>
</dbReference>
<feature type="non-terminal residue" evidence="2">
    <location>
        <position position="126"/>
    </location>
</feature>
<dbReference type="Proteomes" id="UP000236291">
    <property type="component" value="Unassembled WGS sequence"/>
</dbReference>
<reference evidence="2 3" key="2">
    <citation type="journal article" date="2017" name="Front. Plant Sci.">
        <title>Gene Classification and Mining of Molecular Markers Useful in Red Clover (Trifolium pratense) Breeding.</title>
        <authorList>
            <person name="Istvanek J."/>
            <person name="Dluhosova J."/>
            <person name="Dluhos P."/>
            <person name="Patkova L."/>
            <person name="Nedelnik J."/>
            <person name="Repkova J."/>
        </authorList>
    </citation>
    <scope>NUCLEOTIDE SEQUENCE [LARGE SCALE GENOMIC DNA]</scope>
    <source>
        <strain evidence="3">cv. Tatra</strain>
        <tissue evidence="2">Young leaves</tissue>
    </source>
</reference>
<evidence type="ECO:0000256" key="1">
    <source>
        <dbReference type="SAM" id="MobiDB-lite"/>
    </source>
</evidence>
<organism evidence="2 3">
    <name type="scientific">Trifolium pratense</name>
    <name type="common">Red clover</name>
    <dbReference type="NCBI Taxonomy" id="57577"/>
    <lineage>
        <taxon>Eukaryota</taxon>
        <taxon>Viridiplantae</taxon>
        <taxon>Streptophyta</taxon>
        <taxon>Embryophyta</taxon>
        <taxon>Tracheophyta</taxon>
        <taxon>Spermatophyta</taxon>
        <taxon>Magnoliopsida</taxon>
        <taxon>eudicotyledons</taxon>
        <taxon>Gunneridae</taxon>
        <taxon>Pentapetalae</taxon>
        <taxon>rosids</taxon>
        <taxon>fabids</taxon>
        <taxon>Fabales</taxon>
        <taxon>Fabaceae</taxon>
        <taxon>Papilionoideae</taxon>
        <taxon>50 kb inversion clade</taxon>
        <taxon>NPAAA clade</taxon>
        <taxon>Hologalegina</taxon>
        <taxon>IRL clade</taxon>
        <taxon>Trifolieae</taxon>
        <taxon>Trifolium</taxon>
    </lineage>
</organism>
<feature type="region of interest" description="Disordered" evidence="1">
    <location>
        <begin position="98"/>
        <end position="126"/>
    </location>
</feature>
<evidence type="ECO:0000313" key="2">
    <source>
        <dbReference type="EMBL" id="PNX57598.1"/>
    </source>
</evidence>
<evidence type="ECO:0000313" key="3">
    <source>
        <dbReference type="Proteomes" id="UP000236291"/>
    </source>
</evidence>
<sequence length="126" mass="13730">MQKQGVSRLIVEIGLRRDGDVGKRHNMIKDGLIDISKPDTTMTERSLSLDTLICKNDITVSEATMHAIVLMKGEADHGTPESKASIIDQGRGVLHDPCSIINNSDRGLHRNKGGSSGDGERRLGRK</sequence>